<feature type="compositionally biased region" description="Polar residues" evidence="1">
    <location>
        <begin position="626"/>
        <end position="636"/>
    </location>
</feature>
<dbReference type="EMBL" id="CP141888">
    <property type="protein sequence ID" value="WRT69123.1"/>
    <property type="molecule type" value="Genomic_DNA"/>
</dbReference>
<evidence type="ECO:0000313" key="2">
    <source>
        <dbReference type="EMBL" id="WRT69123.1"/>
    </source>
</evidence>
<dbReference type="SMART" id="SM00367">
    <property type="entry name" value="LRR_CC"/>
    <property type="match status" value="2"/>
</dbReference>
<protein>
    <recommendedName>
        <fullName evidence="4">F-box domain-containing protein</fullName>
    </recommendedName>
</protein>
<feature type="region of interest" description="Disordered" evidence="1">
    <location>
        <begin position="471"/>
        <end position="492"/>
    </location>
</feature>
<dbReference type="Gene3D" id="3.80.10.10">
    <property type="entry name" value="Ribonuclease Inhibitor"/>
    <property type="match status" value="1"/>
</dbReference>
<gene>
    <name evidence="2" type="ORF">IL334_006107</name>
</gene>
<feature type="compositionally biased region" description="Low complexity" evidence="1">
    <location>
        <begin position="640"/>
        <end position="656"/>
    </location>
</feature>
<dbReference type="InterPro" id="IPR032675">
    <property type="entry name" value="LRR_dom_sf"/>
</dbReference>
<reference evidence="2 3" key="1">
    <citation type="submission" date="2024-01" db="EMBL/GenBank/DDBJ databases">
        <title>Comparative genomics of Cryptococcus and Kwoniella reveals pathogenesis evolution and contrasting modes of karyotype evolution via chromosome fusion or intercentromeric recombination.</title>
        <authorList>
            <person name="Coelho M.A."/>
            <person name="David-Palma M."/>
            <person name="Shea T."/>
            <person name="Bowers K."/>
            <person name="McGinley-Smith S."/>
            <person name="Mohammad A.W."/>
            <person name="Gnirke A."/>
            <person name="Yurkov A.M."/>
            <person name="Nowrousian M."/>
            <person name="Sun S."/>
            <person name="Cuomo C.A."/>
            <person name="Heitman J."/>
        </authorList>
    </citation>
    <scope>NUCLEOTIDE SEQUENCE [LARGE SCALE GENOMIC DNA]</scope>
    <source>
        <strain evidence="2">CBS 11374</strain>
    </source>
</reference>
<feature type="compositionally biased region" description="Polar residues" evidence="1">
    <location>
        <begin position="697"/>
        <end position="708"/>
    </location>
</feature>
<evidence type="ECO:0008006" key="4">
    <source>
        <dbReference type="Google" id="ProtNLM"/>
    </source>
</evidence>
<dbReference type="Proteomes" id="UP001329825">
    <property type="component" value="Chromosome 8"/>
</dbReference>
<dbReference type="SUPFAM" id="SSF52047">
    <property type="entry name" value="RNI-like"/>
    <property type="match status" value="1"/>
</dbReference>
<proteinExistence type="predicted"/>
<name>A0ABZ1D5C2_9TREE</name>
<organism evidence="2 3">
    <name type="scientific">Kwoniella shivajii</name>
    <dbReference type="NCBI Taxonomy" id="564305"/>
    <lineage>
        <taxon>Eukaryota</taxon>
        <taxon>Fungi</taxon>
        <taxon>Dikarya</taxon>
        <taxon>Basidiomycota</taxon>
        <taxon>Agaricomycotina</taxon>
        <taxon>Tremellomycetes</taxon>
        <taxon>Tremellales</taxon>
        <taxon>Cryptococcaceae</taxon>
        <taxon>Kwoniella</taxon>
    </lineage>
</organism>
<dbReference type="GeneID" id="87958237"/>
<dbReference type="RefSeq" id="XP_062793862.1">
    <property type="nucleotide sequence ID" value="XM_062937811.1"/>
</dbReference>
<feature type="region of interest" description="Disordered" evidence="1">
    <location>
        <begin position="697"/>
        <end position="739"/>
    </location>
</feature>
<accession>A0ABZ1D5C2</accession>
<feature type="compositionally biased region" description="Polar residues" evidence="1">
    <location>
        <begin position="657"/>
        <end position="669"/>
    </location>
</feature>
<evidence type="ECO:0000313" key="3">
    <source>
        <dbReference type="Proteomes" id="UP001329825"/>
    </source>
</evidence>
<evidence type="ECO:0000256" key="1">
    <source>
        <dbReference type="SAM" id="MobiDB-lite"/>
    </source>
</evidence>
<feature type="compositionally biased region" description="Low complexity" evidence="1">
    <location>
        <begin position="599"/>
        <end position="622"/>
    </location>
</feature>
<dbReference type="InterPro" id="IPR006553">
    <property type="entry name" value="Leu-rich_rpt_Cys-con_subtyp"/>
</dbReference>
<feature type="region of interest" description="Disordered" evidence="1">
    <location>
        <begin position="599"/>
        <end position="685"/>
    </location>
</feature>
<sequence length="739" mass="82440">MDDHIRSGFGAEATDIVVEAVSQKPTWHLVPLPLSQVNPTALRSLSIRGVTPSLKSCCLTVISKHLHKYTLESFDGIPPIFIQRIMSRVRGDRGYEEDYADRVMRNPDEATVWSLSALLDPEGTRNDFTLSLNELTTLQFLTPNNLLKYAEHPLIELPKLYQSINLNCGISLLTTLTLDGMDGLVNDTNIQSLKWCTNLTVLWMKGCRITDTGIRLLTSSLKLPGSSFEGDDNVGRGLWRLRAWSLGGCRGITDKSMMIFARYPGLVLLDVRDTSCTTSGVDIHNRTSQNLFSGYNPDFQPCTDGLLELFSRSSTSSEILDKLCLTLIKLPLPPSHTLLDSERSHLALHIIPSHRPLDDKWLPEPPIATMPKAYVSRHEDKDAKTVYRGNGVGQIYGSSVSRITNETKEFRKRVRDAMDIENKLDKEAYEERLYEEMGTIERRKFTMRKNKERKAAREWWKDDSVTSGAYKKATSKTYKQRGKKGDNERSKSFVMGQKGEQVLIDRTNQNDRSFMLVRIVNSDWQRLSWLTISGSTSISERSDSSKYNSELVGGFVKTSSQKLRAANIVEDLLGSAMSISSSTSFSQSKAIINPFKLETPSSSQFSSSQTSISSSPSSSQTPRNPFKSQIVRSNSMGIRPLSSTPSSTKSLLPTQSHSPSQSYNSQTPFRSMKPPPFSQSMNSNSDTLFDIEQSSSARGVTNDLSFSGSARKRTFDGSSSALDMKRKGMKMFSSGSGRI</sequence>
<keyword evidence="3" id="KW-1185">Reference proteome</keyword>